<dbReference type="Gene3D" id="1.20.1530.20">
    <property type="match status" value="1"/>
</dbReference>
<keyword evidence="3" id="KW-0812">Transmembrane</keyword>
<keyword evidence="5" id="KW-1133">Transmembrane helix</keyword>
<evidence type="ECO:0000256" key="5">
    <source>
        <dbReference type="ARBA" id="ARBA00022989"/>
    </source>
</evidence>
<evidence type="ECO:0000256" key="2">
    <source>
        <dbReference type="ARBA" id="ARBA00006528"/>
    </source>
</evidence>
<organism evidence="7">
    <name type="scientific">Magallana gigas</name>
    <name type="common">Pacific oyster</name>
    <name type="synonym">Crassostrea gigas</name>
    <dbReference type="NCBI Taxonomy" id="29159"/>
    <lineage>
        <taxon>Eukaryota</taxon>
        <taxon>Metazoa</taxon>
        <taxon>Spiralia</taxon>
        <taxon>Lophotrochozoa</taxon>
        <taxon>Mollusca</taxon>
        <taxon>Bivalvia</taxon>
        <taxon>Autobranchia</taxon>
        <taxon>Pteriomorphia</taxon>
        <taxon>Ostreida</taxon>
        <taxon>Ostreoidea</taxon>
        <taxon>Ostreidae</taxon>
        <taxon>Magallana</taxon>
    </lineage>
</organism>
<dbReference type="KEGG" id="crg:105341434"/>
<dbReference type="EMBL" id="JH817680">
    <property type="protein sequence ID" value="EKC34011.1"/>
    <property type="molecule type" value="Genomic_DNA"/>
</dbReference>
<gene>
    <name evidence="7" type="ORF">CGI_10008299</name>
</gene>
<comment type="subcellular location">
    <subcellularLocation>
        <location evidence="1">Membrane</location>
        <topology evidence="1">Multi-pass membrane protein</topology>
    </subcellularLocation>
</comment>
<dbReference type="FunCoup" id="K1RIJ0">
    <property type="interactions" value="118"/>
</dbReference>
<evidence type="ECO:0000256" key="4">
    <source>
        <dbReference type="ARBA" id="ARBA00022847"/>
    </source>
</evidence>
<evidence type="ECO:0000256" key="6">
    <source>
        <dbReference type="ARBA" id="ARBA00023136"/>
    </source>
</evidence>
<proteinExistence type="inferred from homology"/>
<keyword evidence="6" id="KW-0472">Membrane</keyword>
<dbReference type="PANTHER" id="PTHR10361:SF28">
    <property type="entry name" value="P3 PROTEIN-RELATED"/>
    <property type="match status" value="1"/>
</dbReference>
<dbReference type="GO" id="GO:0016020">
    <property type="term" value="C:membrane"/>
    <property type="evidence" value="ECO:0007669"/>
    <property type="project" value="UniProtKB-SubCell"/>
</dbReference>
<dbReference type="OrthoDB" id="203097at2759"/>
<protein>
    <submittedName>
        <fullName evidence="7">Ileal sodium/bile acid cotransporter</fullName>
    </submittedName>
</protein>
<keyword evidence="4" id="KW-0769">Symport</keyword>
<dbReference type="HOGENOM" id="CLU_032687_0_0_1"/>
<dbReference type="PANTHER" id="PTHR10361">
    <property type="entry name" value="SODIUM-BILE ACID COTRANSPORTER"/>
    <property type="match status" value="1"/>
</dbReference>
<dbReference type="InterPro" id="IPR004710">
    <property type="entry name" value="Bilac:Na_transpt"/>
</dbReference>
<evidence type="ECO:0000256" key="1">
    <source>
        <dbReference type="ARBA" id="ARBA00004141"/>
    </source>
</evidence>
<accession>K1RIJ0</accession>
<evidence type="ECO:0000313" key="7">
    <source>
        <dbReference type="EMBL" id="EKC34011.1"/>
    </source>
</evidence>
<dbReference type="Pfam" id="PF01758">
    <property type="entry name" value="SBF"/>
    <property type="match status" value="1"/>
</dbReference>
<dbReference type="AlphaFoldDB" id="K1RIJ0"/>
<dbReference type="InterPro" id="IPR038770">
    <property type="entry name" value="Na+/solute_symporter_sf"/>
</dbReference>
<comment type="similarity">
    <text evidence="2">Belongs to the bile acid:sodium symporter (BASS) (TC 2.A.28) family.</text>
</comment>
<sequence>MTLRILAILLLTLEGISAESGQVAPDNASNRTGGPMELSWGPLQPFVLTMYQESTFSVEYTLYCNHSSDRYRVEISSKRHVVFTVRQDAIVLYCSNATDILMNVTDTGPQVIPIPVTSSTPSPRYHVIQRKGLRGKLTLALYGELIGRALLDVKLQKVGNSLQNETTADRHVFNVVVFRKLGVFDTVFRVLIYIFIVFVTLAFGCKLDIDVVKENLRRPVAPAIGLCCQYILMPMIAFAIAKLVVPNDPAVALGIFISGVCPGGGVSNIYSHLLDGDLSLSITMTTISTIAALGMMPLWIYTLGKVFTDELGGATKMDIPFLNIFTALIILIVPLLVGVAIKYKLPRLTKVLMKIITPVTLFVIIILISVGIYTNLFIFKFFEPKVILAGSLLPYCGYILSGIISLILRQSWTKVKTIIIETGIQNQGVAILLMFTAFPPPDGEIAAVAPIASGVMTPLPLFVLTIIYQIYKRCNKDKYASVPEKDATKRGDVDLEVKNGTKIIVNGNREEKEMLQYD</sequence>
<dbReference type="GO" id="GO:0015293">
    <property type="term" value="F:symporter activity"/>
    <property type="evidence" value="ECO:0007669"/>
    <property type="project" value="UniProtKB-KW"/>
</dbReference>
<dbReference type="InParanoid" id="K1RIJ0"/>
<keyword evidence="4" id="KW-0813">Transport</keyword>
<dbReference type="InterPro" id="IPR002657">
    <property type="entry name" value="BilAc:Na_symport/Acr3"/>
</dbReference>
<evidence type="ECO:0000256" key="3">
    <source>
        <dbReference type="ARBA" id="ARBA00022692"/>
    </source>
</evidence>
<name>K1RIJ0_MAGGI</name>
<reference evidence="7" key="1">
    <citation type="journal article" date="2012" name="Nature">
        <title>The oyster genome reveals stress adaptation and complexity of shell formation.</title>
        <authorList>
            <person name="Zhang G."/>
            <person name="Fang X."/>
            <person name="Guo X."/>
            <person name="Li L."/>
            <person name="Luo R."/>
            <person name="Xu F."/>
            <person name="Yang P."/>
            <person name="Zhang L."/>
            <person name="Wang X."/>
            <person name="Qi H."/>
            <person name="Xiong Z."/>
            <person name="Que H."/>
            <person name="Xie Y."/>
            <person name="Holland P.W."/>
            <person name="Paps J."/>
            <person name="Zhu Y."/>
            <person name="Wu F."/>
            <person name="Chen Y."/>
            <person name="Wang J."/>
            <person name="Peng C."/>
            <person name="Meng J."/>
            <person name="Yang L."/>
            <person name="Liu J."/>
            <person name="Wen B."/>
            <person name="Zhang N."/>
            <person name="Huang Z."/>
            <person name="Zhu Q."/>
            <person name="Feng Y."/>
            <person name="Mount A."/>
            <person name="Hedgecock D."/>
            <person name="Xu Z."/>
            <person name="Liu Y."/>
            <person name="Domazet-Loso T."/>
            <person name="Du Y."/>
            <person name="Sun X."/>
            <person name="Zhang S."/>
            <person name="Liu B."/>
            <person name="Cheng P."/>
            <person name="Jiang X."/>
            <person name="Li J."/>
            <person name="Fan D."/>
            <person name="Wang W."/>
            <person name="Fu W."/>
            <person name="Wang T."/>
            <person name="Wang B."/>
            <person name="Zhang J."/>
            <person name="Peng Z."/>
            <person name="Li Y."/>
            <person name="Li N."/>
            <person name="Wang J."/>
            <person name="Chen M."/>
            <person name="He Y."/>
            <person name="Tan F."/>
            <person name="Song X."/>
            <person name="Zheng Q."/>
            <person name="Huang R."/>
            <person name="Yang H."/>
            <person name="Du X."/>
            <person name="Chen L."/>
            <person name="Yang M."/>
            <person name="Gaffney P.M."/>
            <person name="Wang S."/>
            <person name="Luo L."/>
            <person name="She Z."/>
            <person name="Ming Y."/>
            <person name="Huang W."/>
            <person name="Zhang S."/>
            <person name="Huang B."/>
            <person name="Zhang Y."/>
            <person name="Qu T."/>
            <person name="Ni P."/>
            <person name="Miao G."/>
            <person name="Wang J."/>
            <person name="Wang Q."/>
            <person name="Steinberg C.E."/>
            <person name="Wang H."/>
            <person name="Li N."/>
            <person name="Qian L."/>
            <person name="Zhang G."/>
            <person name="Li Y."/>
            <person name="Yang H."/>
            <person name="Liu X."/>
            <person name="Wang J."/>
            <person name="Yin Y."/>
            <person name="Wang J."/>
        </authorList>
    </citation>
    <scope>NUCLEOTIDE SEQUENCE [LARGE SCALE GENOMIC DNA]</scope>
    <source>
        <strain evidence="7">05x7-T-G4-1.051#20</strain>
    </source>
</reference>